<evidence type="ECO:0000313" key="1">
    <source>
        <dbReference type="EMBL" id="KAF5832010.1"/>
    </source>
</evidence>
<dbReference type="Proteomes" id="UP000815325">
    <property type="component" value="Unassembled WGS sequence"/>
</dbReference>
<name>A0ABQ7GBM1_DUNSA</name>
<reference evidence="1" key="1">
    <citation type="submission" date="2017-08" db="EMBL/GenBank/DDBJ databases">
        <authorList>
            <person name="Polle J.E."/>
            <person name="Barry K."/>
            <person name="Cushman J."/>
            <person name="Schmutz J."/>
            <person name="Tran D."/>
            <person name="Hathwaick L.T."/>
            <person name="Yim W.C."/>
            <person name="Jenkins J."/>
            <person name="Mckie-Krisberg Z.M."/>
            <person name="Prochnik S."/>
            <person name="Lindquist E."/>
            <person name="Dockter R.B."/>
            <person name="Adam C."/>
            <person name="Molina H."/>
            <person name="Bunkerborg J."/>
            <person name="Jin E."/>
            <person name="Buchheim M."/>
            <person name="Magnuson J."/>
        </authorList>
    </citation>
    <scope>NUCLEOTIDE SEQUENCE</scope>
    <source>
        <strain evidence="1">CCAP 19/18</strain>
    </source>
</reference>
<evidence type="ECO:0000313" key="2">
    <source>
        <dbReference type="Proteomes" id="UP000815325"/>
    </source>
</evidence>
<organism evidence="1 2">
    <name type="scientific">Dunaliella salina</name>
    <name type="common">Green alga</name>
    <name type="synonym">Protococcus salinus</name>
    <dbReference type="NCBI Taxonomy" id="3046"/>
    <lineage>
        <taxon>Eukaryota</taxon>
        <taxon>Viridiplantae</taxon>
        <taxon>Chlorophyta</taxon>
        <taxon>core chlorophytes</taxon>
        <taxon>Chlorophyceae</taxon>
        <taxon>CS clade</taxon>
        <taxon>Chlamydomonadales</taxon>
        <taxon>Dunaliellaceae</taxon>
        <taxon>Dunaliella</taxon>
    </lineage>
</organism>
<evidence type="ECO:0008006" key="3">
    <source>
        <dbReference type="Google" id="ProtNLM"/>
    </source>
</evidence>
<sequence length="82" mass="8716">MMGIKAQMGGLKRVNRGTVTAPRNFVAGHPDGGTMRVTVQGVSKSEGLGTKNRIETTLHPDTTFKVRKLHNCAANVGGKVLD</sequence>
<keyword evidence="2" id="KW-1185">Reference proteome</keyword>
<protein>
    <recommendedName>
        <fullName evidence="3">Encoded protein</fullName>
    </recommendedName>
</protein>
<comment type="caution">
    <text evidence="1">The sequence shown here is derived from an EMBL/GenBank/DDBJ whole genome shotgun (WGS) entry which is preliminary data.</text>
</comment>
<dbReference type="EMBL" id="MU069904">
    <property type="protein sequence ID" value="KAF5832010.1"/>
    <property type="molecule type" value="Genomic_DNA"/>
</dbReference>
<accession>A0ABQ7GBM1</accession>
<gene>
    <name evidence="1" type="ORF">DUNSADRAFT_12251</name>
</gene>
<proteinExistence type="predicted"/>